<feature type="domain" description="CheW-like" evidence="1">
    <location>
        <begin position="6"/>
        <end position="153"/>
    </location>
</feature>
<dbReference type="STRING" id="573063.Metin_0772"/>
<dbReference type="InterPro" id="IPR036061">
    <property type="entry name" value="CheW-like_dom_sf"/>
</dbReference>
<dbReference type="GO" id="GO:0007165">
    <property type="term" value="P:signal transduction"/>
    <property type="evidence" value="ECO:0007669"/>
    <property type="project" value="InterPro"/>
</dbReference>
<evidence type="ECO:0000313" key="2">
    <source>
        <dbReference type="EMBL" id="ADG13438.1"/>
    </source>
</evidence>
<dbReference type="SMART" id="SM00260">
    <property type="entry name" value="CheW"/>
    <property type="match status" value="1"/>
</dbReference>
<dbReference type="InterPro" id="IPR002545">
    <property type="entry name" value="CheW-lke_dom"/>
</dbReference>
<dbReference type="Pfam" id="PF01584">
    <property type="entry name" value="CheW"/>
    <property type="match status" value="1"/>
</dbReference>
<name>D5VS85_METIM</name>
<reference evidence="2" key="1">
    <citation type="submission" date="2010-04" db="EMBL/GenBank/DDBJ databases">
        <title>Complete sequence of Methanocaldococcus infernus ME.</title>
        <authorList>
            <consortium name="US DOE Joint Genome Institute"/>
            <person name="Lucas S."/>
            <person name="Copeland A."/>
            <person name="Lapidus A."/>
            <person name="Cheng J.-F."/>
            <person name="Bruce D."/>
            <person name="Goodwin L."/>
            <person name="Pitluck S."/>
            <person name="Munk A.C."/>
            <person name="Detter J.C."/>
            <person name="Han C."/>
            <person name="Tapia R."/>
            <person name="Land M."/>
            <person name="Hauser L."/>
            <person name="Kyrpides N."/>
            <person name="Mikhailova N."/>
            <person name="Sieprawska-Lupa M."/>
            <person name="Whitman W.B."/>
            <person name="Woyke T."/>
        </authorList>
    </citation>
    <scope>NUCLEOTIDE SEQUENCE [LARGE SCALE GENOMIC DNA]</scope>
    <source>
        <strain evidence="2">ME</strain>
    </source>
</reference>
<dbReference type="GO" id="GO:0005829">
    <property type="term" value="C:cytosol"/>
    <property type="evidence" value="ECO:0007669"/>
    <property type="project" value="TreeGrafter"/>
</dbReference>
<dbReference type="HOGENOM" id="CLU_048995_3_1_2"/>
<dbReference type="RefSeq" id="WP_013100184.1">
    <property type="nucleotide sequence ID" value="NC_014122.1"/>
</dbReference>
<dbReference type="GO" id="GO:0006935">
    <property type="term" value="P:chemotaxis"/>
    <property type="evidence" value="ECO:0007669"/>
    <property type="project" value="InterPro"/>
</dbReference>
<dbReference type="PANTHER" id="PTHR22617">
    <property type="entry name" value="CHEMOTAXIS SENSOR HISTIDINE KINASE-RELATED"/>
    <property type="match status" value="1"/>
</dbReference>
<dbReference type="Gene3D" id="2.30.30.40">
    <property type="entry name" value="SH3 Domains"/>
    <property type="match status" value="1"/>
</dbReference>
<dbReference type="KEGG" id="mif:Metin_0772"/>
<keyword evidence="3" id="KW-1185">Reference proteome</keyword>
<dbReference type="Proteomes" id="UP000002061">
    <property type="component" value="Chromosome"/>
</dbReference>
<dbReference type="GeneID" id="9131786"/>
<dbReference type="eggNOG" id="arCOG02395">
    <property type="taxonomic scope" value="Archaea"/>
</dbReference>
<organism evidence="2 3">
    <name type="scientific">Methanocaldococcus infernus (strain DSM 11812 / JCM 15783 / ME)</name>
    <dbReference type="NCBI Taxonomy" id="573063"/>
    <lineage>
        <taxon>Archaea</taxon>
        <taxon>Methanobacteriati</taxon>
        <taxon>Methanobacteriota</taxon>
        <taxon>Methanomada group</taxon>
        <taxon>Methanococci</taxon>
        <taxon>Methanococcales</taxon>
        <taxon>Methanocaldococcaceae</taxon>
        <taxon>Methanocaldococcus</taxon>
    </lineage>
</organism>
<dbReference type="EMBL" id="CP002009">
    <property type="protein sequence ID" value="ADG13438.1"/>
    <property type="molecule type" value="Genomic_DNA"/>
</dbReference>
<evidence type="ECO:0000259" key="1">
    <source>
        <dbReference type="PROSITE" id="PS50851"/>
    </source>
</evidence>
<dbReference type="AlphaFoldDB" id="D5VS85"/>
<evidence type="ECO:0000313" key="3">
    <source>
        <dbReference type="Proteomes" id="UP000002061"/>
    </source>
</evidence>
<sequence>MSNEDTMKIVVFKLGKNEYGLEVEEVREVLKLKKSDITPLPNAPSYVVGVTNIRGEITPIIDLKGKLGIYNDYGEEEGKKDEILIMVVEIEGQTFGIIVDGVNDVMQITKDQITPISAIKRAAGGDYIEGIIKIDDRLIILLNISSLLNLEEQY</sequence>
<dbReference type="PANTHER" id="PTHR22617:SF23">
    <property type="entry name" value="CHEMOTAXIS PROTEIN CHEW"/>
    <property type="match status" value="1"/>
</dbReference>
<proteinExistence type="predicted"/>
<protein>
    <submittedName>
        <fullName evidence="2">CheW protein</fullName>
    </submittedName>
</protein>
<dbReference type="PROSITE" id="PS50851">
    <property type="entry name" value="CHEW"/>
    <property type="match status" value="1"/>
</dbReference>
<accession>D5VS85</accession>
<dbReference type="OrthoDB" id="115049at2157"/>
<dbReference type="Gene3D" id="2.40.50.180">
    <property type="entry name" value="CheA-289, Domain 4"/>
    <property type="match status" value="1"/>
</dbReference>
<dbReference type="InterPro" id="IPR039315">
    <property type="entry name" value="CheW"/>
</dbReference>
<dbReference type="SUPFAM" id="SSF50341">
    <property type="entry name" value="CheW-like"/>
    <property type="match status" value="1"/>
</dbReference>
<gene>
    <name evidence="2" type="ordered locus">Metin_0772</name>
</gene>